<evidence type="ECO:0000313" key="2">
    <source>
        <dbReference type="EMBL" id="MDM8266175.1"/>
    </source>
</evidence>
<organism evidence="2 3">
    <name type="scientific">Limosilactobacillus pontis</name>
    <dbReference type="NCBI Taxonomy" id="35787"/>
    <lineage>
        <taxon>Bacteria</taxon>
        <taxon>Bacillati</taxon>
        <taxon>Bacillota</taxon>
        <taxon>Bacilli</taxon>
        <taxon>Lactobacillales</taxon>
        <taxon>Lactobacillaceae</taxon>
        <taxon>Limosilactobacillus</taxon>
    </lineage>
</organism>
<keyword evidence="3" id="KW-1185">Reference proteome</keyword>
<dbReference type="RefSeq" id="WP_289585882.1">
    <property type="nucleotide sequence ID" value="NZ_JAUDDW010000007.1"/>
</dbReference>
<dbReference type="Proteomes" id="UP001529343">
    <property type="component" value="Unassembled WGS sequence"/>
</dbReference>
<keyword evidence="1" id="KW-0812">Transmembrane</keyword>
<dbReference type="InterPro" id="IPR006485">
    <property type="entry name" value="Phage-like_holin"/>
</dbReference>
<sequence length="87" mass="9224">MNKVLSNIKAKFVKPDGTLNGKIVSGAIGLVILFVQQLALCFGFRLHGDMNAIVGLINIVLTTLGFIGVMSDPTPVEIPDQGSAKKE</sequence>
<evidence type="ECO:0000256" key="1">
    <source>
        <dbReference type="SAM" id="Phobius"/>
    </source>
</evidence>
<reference evidence="2 3" key="2">
    <citation type="submission" date="2023-06" db="EMBL/GenBank/DDBJ databases">
        <authorList>
            <person name="Zeman M."/>
            <person name="Kubasova T."/>
            <person name="Jahodarova E."/>
            <person name="Nykrynova M."/>
            <person name="Rychlik I."/>
        </authorList>
    </citation>
    <scope>NUCLEOTIDE SEQUENCE [LARGE SCALE GENOMIC DNA]</scope>
    <source>
        <strain evidence="2 3">161_Gplus</strain>
    </source>
</reference>
<accession>A0ABT7UWT9</accession>
<feature type="transmembrane region" description="Helical" evidence="1">
    <location>
        <begin position="23"/>
        <end position="44"/>
    </location>
</feature>
<protein>
    <submittedName>
        <fullName evidence="2">Phage holin</fullName>
    </submittedName>
</protein>
<dbReference type="Pfam" id="PF04531">
    <property type="entry name" value="Phage_holin_1"/>
    <property type="match status" value="1"/>
</dbReference>
<proteinExistence type="predicted"/>
<reference evidence="3" key="1">
    <citation type="submission" date="2023-06" db="EMBL/GenBank/DDBJ databases">
        <title>Identification and characterization of horizontal gene transfer across gut microbiota members of farm animals based on homology search.</title>
        <authorList>
            <person name="Zeman M."/>
            <person name="Kubasova T."/>
            <person name="Jahodarova E."/>
            <person name="Nykrynova M."/>
            <person name="Rychlik I."/>
        </authorList>
    </citation>
    <scope>NUCLEOTIDE SEQUENCE [LARGE SCALE GENOMIC DNA]</scope>
    <source>
        <strain evidence="3">161_Gplus</strain>
    </source>
</reference>
<evidence type="ECO:0000313" key="3">
    <source>
        <dbReference type="Proteomes" id="UP001529343"/>
    </source>
</evidence>
<feature type="transmembrane region" description="Helical" evidence="1">
    <location>
        <begin position="51"/>
        <end position="70"/>
    </location>
</feature>
<comment type="caution">
    <text evidence="2">The sequence shown here is derived from an EMBL/GenBank/DDBJ whole genome shotgun (WGS) entry which is preliminary data.</text>
</comment>
<gene>
    <name evidence="2" type="ORF">QUW44_03175</name>
</gene>
<name>A0ABT7UWT9_9LACO</name>
<dbReference type="EMBL" id="JAUDDW010000007">
    <property type="protein sequence ID" value="MDM8266175.1"/>
    <property type="molecule type" value="Genomic_DNA"/>
</dbReference>
<keyword evidence="1" id="KW-0472">Membrane</keyword>
<keyword evidence="1" id="KW-1133">Transmembrane helix</keyword>